<dbReference type="SUPFAM" id="SSF52166">
    <property type="entry name" value="Ribosomal protein L4"/>
    <property type="match status" value="1"/>
</dbReference>
<evidence type="ECO:0000256" key="6">
    <source>
        <dbReference type="SAM" id="MobiDB-lite"/>
    </source>
</evidence>
<proteinExistence type="inferred from homology"/>
<keyword evidence="3" id="KW-0687">Ribonucleoprotein</keyword>
<keyword evidence="2 7" id="KW-0689">Ribosomal protein</keyword>
<organism evidence="7 8">
    <name type="scientific">candidate division Kazan bacterium RIFCSPLOWO2_01_FULL_48_13</name>
    <dbReference type="NCBI Taxonomy" id="1798539"/>
    <lineage>
        <taxon>Bacteria</taxon>
        <taxon>Bacteria division Kazan-3B-28</taxon>
    </lineage>
</organism>
<dbReference type="Pfam" id="PF00573">
    <property type="entry name" value="Ribosomal_L4"/>
    <property type="match status" value="1"/>
</dbReference>
<dbReference type="EMBL" id="METE01000001">
    <property type="protein sequence ID" value="OGB85658.1"/>
    <property type="molecule type" value="Genomic_DNA"/>
</dbReference>
<accession>A0A1F4PPS3</accession>
<reference evidence="7 8" key="1">
    <citation type="journal article" date="2016" name="Nat. Commun.">
        <title>Thousands of microbial genomes shed light on interconnected biogeochemical processes in an aquifer system.</title>
        <authorList>
            <person name="Anantharaman K."/>
            <person name="Brown C.T."/>
            <person name="Hug L.A."/>
            <person name="Sharon I."/>
            <person name="Castelle C.J."/>
            <person name="Probst A.J."/>
            <person name="Thomas B.C."/>
            <person name="Singh A."/>
            <person name="Wilkins M.J."/>
            <person name="Karaoz U."/>
            <person name="Brodie E.L."/>
            <person name="Williams K.H."/>
            <person name="Hubbard S.S."/>
            <person name="Banfield J.F."/>
        </authorList>
    </citation>
    <scope>NUCLEOTIDE SEQUENCE [LARGE SCALE GENOMIC DNA]</scope>
</reference>
<dbReference type="Proteomes" id="UP000179010">
    <property type="component" value="Unassembled WGS sequence"/>
</dbReference>
<dbReference type="GO" id="GO:1990904">
    <property type="term" value="C:ribonucleoprotein complex"/>
    <property type="evidence" value="ECO:0007669"/>
    <property type="project" value="UniProtKB-KW"/>
</dbReference>
<protein>
    <recommendedName>
        <fullName evidence="4">Large ribosomal subunit protein uL4</fullName>
    </recommendedName>
    <alternativeName>
        <fullName evidence="5">50S ribosomal protein L4</fullName>
    </alternativeName>
</protein>
<gene>
    <name evidence="7" type="ORF">A2994_02730</name>
</gene>
<sequence>MVKTTPKTSAKKTTVISAEHSIKPISEHSFTNSEMSLRTLSQVLIGQQSNQRRATAHIKHRGEVAGTTKKPWRQKGTGRARVGTRRNPVWRGGGAVFGPTNQRNFSKKINRELLLPALVAVLSSKAKRGELFEVATLPRDGMNKTKAWLALLSGVLDSHSNLLVAANHQPAVRLAVKNLSYVQVVSAKQLSALSAAAARRIIFLPGALTVLQERA</sequence>
<dbReference type="NCBIfam" id="TIGR03953">
    <property type="entry name" value="rplD_bact"/>
    <property type="match status" value="1"/>
</dbReference>
<dbReference type="InterPro" id="IPR002136">
    <property type="entry name" value="Ribosomal_uL4"/>
</dbReference>
<dbReference type="AlphaFoldDB" id="A0A1F4PPS3"/>
<dbReference type="PANTHER" id="PTHR10746:SF6">
    <property type="entry name" value="LARGE RIBOSOMAL SUBUNIT PROTEIN UL4M"/>
    <property type="match status" value="1"/>
</dbReference>
<evidence type="ECO:0000313" key="8">
    <source>
        <dbReference type="Proteomes" id="UP000179010"/>
    </source>
</evidence>
<dbReference type="PANTHER" id="PTHR10746">
    <property type="entry name" value="50S RIBOSOMAL PROTEIN L4"/>
    <property type="match status" value="1"/>
</dbReference>
<evidence type="ECO:0000256" key="5">
    <source>
        <dbReference type="ARBA" id="ARBA00035462"/>
    </source>
</evidence>
<evidence type="ECO:0000256" key="1">
    <source>
        <dbReference type="ARBA" id="ARBA00010528"/>
    </source>
</evidence>
<dbReference type="GO" id="GO:0005840">
    <property type="term" value="C:ribosome"/>
    <property type="evidence" value="ECO:0007669"/>
    <property type="project" value="UniProtKB-KW"/>
</dbReference>
<evidence type="ECO:0000256" key="4">
    <source>
        <dbReference type="ARBA" id="ARBA00035244"/>
    </source>
</evidence>
<comment type="similarity">
    <text evidence="1">Belongs to the universal ribosomal protein uL4 family.</text>
</comment>
<dbReference type="Gene3D" id="3.40.1370.10">
    <property type="match status" value="1"/>
</dbReference>
<feature type="region of interest" description="Disordered" evidence="6">
    <location>
        <begin position="61"/>
        <end position="86"/>
    </location>
</feature>
<evidence type="ECO:0000256" key="3">
    <source>
        <dbReference type="ARBA" id="ARBA00023274"/>
    </source>
</evidence>
<name>A0A1F4PPS3_UNCK3</name>
<dbReference type="STRING" id="1798539.A2994_02730"/>
<evidence type="ECO:0000256" key="2">
    <source>
        <dbReference type="ARBA" id="ARBA00022980"/>
    </source>
</evidence>
<dbReference type="InterPro" id="IPR013005">
    <property type="entry name" value="Ribosomal_uL4-like"/>
</dbReference>
<dbReference type="GO" id="GO:0006412">
    <property type="term" value="P:translation"/>
    <property type="evidence" value="ECO:0007669"/>
    <property type="project" value="InterPro"/>
</dbReference>
<evidence type="ECO:0000313" key="7">
    <source>
        <dbReference type="EMBL" id="OGB85658.1"/>
    </source>
</evidence>
<feature type="compositionally biased region" description="Basic residues" evidence="6">
    <location>
        <begin position="70"/>
        <end position="84"/>
    </location>
</feature>
<comment type="caution">
    <text evidence="7">The sequence shown here is derived from an EMBL/GenBank/DDBJ whole genome shotgun (WGS) entry which is preliminary data.</text>
</comment>
<dbReference type="GO" id="GO:0003735">
    <property type="term" value="F:structural constituent of ribosome"/>
    <property type="evidence" value="ECO:0007669"/>
    <property type="project" value="InterPro"/>
</dbReference>
<dbReference type="InterPro" id="IPR023574">
    <property type="entry name" value="Ribosomal_uL4_dom_sf"/>
</dbReference>